<keyword evidence="3 5" id="KW-1133">Transmembrane helix</keyword>
<gene>
    <name evidence="6" type="ORF">ACFPOD_02365</name>
</gene>
<feature type="transmembrane region" description="Helical" evidence="5">
    <location>
        <begin position="23"/>
        <end position="41"/>
    </location>
</feature>
<evidence type="ECO:0000256" key="1">
    <source>
        <dbReference type="ARBA" id="ARBA00022475"/>
    </source>
</evidence>
<evidence type="ECO:0000256" key="2">
    <source>
        <dbReference type="ARBA" id="ARBA00022692"/>
    </source>
</evidence>
<evidence type="ECO:0000313" key="7">
    <source>
        <dbReference type="Proteomes" id="UP001596107"/>
    </source>
</evidence>
<dbReference type="InterPro" id="IPR019691">
    <property type="entry name" value="DUF2585"/>
</dbReference>
<evidence type="ECO:0000256" key="4">
    <source>
        <dbReference type="ARBA" id="ARBA00023136"/>
    </source>
</evidence>
<accession>A0ABW0T3L4</accession>
<protein>
    <submittedName>
        <fullName evidence="6">DUF2585 family protein</fullName>
    </submittedName>
</protein>
<keyword evidence="1" id="KW-1003">Cell membrane</keyword>
<keyword evidence="7" id="KW-1185">Reference proteome</keyword>
<sequence>MIGGQEVSLPENPLLRAYRQRPVAVTAFCVLAVLAIQALFLKLMGQTTICDCGTVKLWYSDPSGPETSQHIGDWYTYSHFLHGLLFYGLLWLIAPRMPLGYRLALAVGLEAAWEMAENTPMVINRYRESALAQGYYGDSVINSLSDTLATIAGFFVARFSPLWLSILLVVVTEIFMAVMIRDNLTLNILQLIYPSEAISSWQTGG</sequence>
<evidence type="ECO:0000313" key="6">
    <source>
        <dbReference type="EMBL" id="MFC5583939.1"/>
    </source>
</evidence>
<dbReference type="Proteomes" id="UP001596107">
    <property type="component" value="Unassembled WGS sequence"/>
</dbReference>
<evidence type="ECO:0000256" key="3">
    <source>
        <dbReference type="ARBA" id="ARBA00022989"/>
    </source>
</evidence>
<proteinExistence type="predicted"/>
<reference evidence="7" key="1">
    <citation type="journal article" date="2019" name="Int. J. Syst. Evol. Microbiol.">
        <title>The Global Catalogue of Microorganisms (GCM) 10K type strain sequencing project: providing services to taxonomists for standard genome sequencing and annotation.</title>
        <authorList>
            <consortium name="The Broad Institute Genomics Platform"/>
            <consortium name="The Broad Institute Genome Sequencing Center for Infectious Disease"/>
            <person name="Wu L."/>
            <person name="Ma J."/>
        </authorList>
    </citation>
    <scope>NUCLEOTIDE SEQUENCE [LARGE SCALE GENOMIC DNA]</scope>
    <source>
        <strain evidence="7">JCM 3366</strain>
    </source>
</reference>
<name>A0ABW0T3L4_9HYPH</name>
<keyword evidence="2 5" id="KW-0812">Transmembrane</keyword>
<feature type="transmembrane region" description="Helical" evidence="5">
    <location>
        <begin position="74"/>
        <end position="94"/>
    </location>
</feature>
<dbReference type="NCBIfam" id="NF002099">
    <property type="entry name" value="PRK00944.1"/>
    <property type="match status" value="1"/>
</dbReference>
<evidence type="ECO:0000256" key="5">
    <source>
        <dbReference type="SAM" id="Phobius"/>
    </source>
</evidence>
<keyword evidence="4 5" id="KW-0472">Membrane</keyword>
<dbReference type="RefSeq" id="WP_246637801.1">
    <property type="nucleotide sequence ID" value="NZ_CP078143.1"/>
</dbReference>
<comment type="caution">
    <text evidence="6">The sequence shown here is derived from an EMBL/GenBank/DDBJ whole genome shotgun (WGS) entry which is preliminary data.</text>
</comment>
<dbReference type="Pfam" id="PF10755">
    <property type="entry name" value="DUF2585"/>
    <property type="match status" value="1"/>
</dbReference>
<organism evidence="6 7">
    <name type="scientific">Nitratireductor kimnyeongensis</name>
    <dbReference type="NCBI Taxonomy" id="430679"/>
    <lineage>
        <taxon>Bacteria</taxon>
        <taxon>Pseudomonadati</taxon>
        <taxon>Pseudomonadota</taxon>
        <taxon>Alphaproteobacteria</taxon>
        <taxon>Hyphomicrobiales</taxon>
        <taxon>Phyllobacteriaceae</taxon>
        <taxon>Nitratireductor</taxon>
    </lineage>
</organism>
<dbReference type="EMBL" id="JBHSNB010000001">
    <property type="protein sequence ID" value="MFC5583939.1"/>
    <property type="molecule type" value="Genomic_DNA"/>
</dbReference>